<name>A0A1R3J6B9_9ROSI</name>
<keyword evidence="1" id="KW-0472">Membrane</keyword>
<proteinExistence type="predicted"/>
<organism evidence="2 3">
    <name type="scientific">Corchorus olitorius</name>
    <dbReference type="NCBI Taxonomy" id="93759"/>
    <lineage>
        <taxon>Eukaryota</taxon>
        <taxon>Viridiplantae</taxon>
        <taxon>Streptophyta</taxon>
        <taxon>Embryophyta</taxon>
        <taxon>Tracheophyta</taxon>
        <taxon>Spermatophyta</taxon>
        <taxon>Magnoliopsida</taxon>
        <taxon>eudicotyledons</taxon>
        <taxon>Gunneridae</taxon>
        <taxon>Pentapetalae</taxon>
        <taxon>rosids</taxon>
        <taxon>malvids</taxon>
        <taxon>Malvales</taxon>
        <taxon>Malvaceae</taxon>
        <taxon>Grewioideae</taxon>
        <taxon>Apeibeae</taxon>
        <taxon>Corchorus</taxon>
    </lineage>
</organism>
<comment type="caution">
    <text evidence="2">The sequence shown here is derived from an EMBL/GenBank/DDBJ whole genome shotgun (WGS) entry which is preliminary data.</text>
</comment>
<keyword evidence="1" id="KW-0812">Transmembrane</keyword>
<accession>A0A1R3J6B9</accession>
<dbReference type="Proteomes" id="UP000187203">
    <property type="component" value="Unassembled WGS sequence"/>
</dbReference>
<reference evidence="3" key="1">
    <citation type="submission" date="2013-09" db="EMBL/GenBank/DDBJ databases">
        <title>Corchorus olitorius genome sequencing.</title>
        <authorList>
            <person name="Alam M."/>
            <person name="Haque M.S."/>
            <person name="Islam M.S."/>
            <person name="Emdad E.M."/>
            <person name="Islam M.M."/>
            <person name="Ahmed B."/>
            <person name="Halim A."/>
            <person name="Hossen Q.M.M."/>
            <person name="Hossain M.Z."/>
            <person name="Ahmed R."/>
            <person name="Khan M.M."/>
            <person name="Islam R."/>
            <person name="Rashid M.M."/>
            <person name="Khan S.A."/>
            <person name="Rahman M.S."/>
            <person name="Alam M."/>
            <person name="Yahiya A.S."/>
            <person name="Khan M.S."/>
            <person name="Azam M.S."/>
            <person name="Haque T."/>
            <person name="Lashkar M.Z.H."/>
            <person name="Akhand A.I."/>
            <person name="Morshed G."/>
            <person name="Roy S."/>
            <person name="Uddin K.S."/>
            <person name="Rabeya T."/>
            <person name="Hossain A.S."/>
            <person name="Chowdhury A."/>
            <person name="Snigdha A.R."/>
            <person name="Mortoza M.S."/>
            <person name="Matin S.A."/>
            <person name="Hoque S.M.E."/>
            <person name="Islam M.K."/>
            <person name="Roy D.K."/>
            <person name="Haider R."/>
            <person name="Moosa M.M."/>
            <person name="Elias S.M."/>
            <person name="Hasan A.M."/>
            <person name="Jahan S."/>
            <person name="Shafiuddin M."/>
            <person name="Mahmood N."/>
            <person name="Shommy N.S."/>
        </authorList>
    </citation>
    <scope>NUCLEOTIDE SEQUENCE [LARGE SCALE GENOMIC DNA]</scope>
    <source>
        <strain evidence="3">cv. O-4</strain>
    </source>
</reference>
<protein>
    <submittedName>
        <fullName evidence="2">Uncharacterized protein</fullName>
    </submittedName>
</protein>
<dbReference type="AlphaFoldDB" id="A0A1R3J6B9"/>
<keyword evidence="3" id="KW-1185">Reference proteome</keyword>
<keyword evidence="1" id="KW-1133">Transmembrane helix</keyword>
<evidence type="ECO:0000256" key="1">
    <source>
        <dbReference type="SAM" id="Phobius"/>
    </source>
</evidence>
<dbReference type="EMBL" id="AWUE01016556">
    <property type="protein sequence ID" value="OMO90388.1"/>
    <property type="molecule type" value="Genomic_DNA"/>
</dbReference>
<feature type="transmembrane region" description="Helical" evidence="1">
    <location>
        <begin position="90"/>
        <end position="110"/>
    </location>
</feature>
<evidence type="ECO:0000313" key="3">
    <source>
        <dbReference type="Proteomes" id="UP000187203"/>
    </source>
</evidence>
<feature type="transmembrane region" description="Helical" evidence="1">
    <location>
        <begin position="12"/>
        <end position="30"/>
    </location>
</feature>
<feature type="transmembrane region" description="Helical" evidence="1">
    <location>
        <begin position="116"/>
        <end position="134"/>
    </location>
</feature>
<sequence length="217" mass="25524">MNAIPDSLFERMFVSVIAFMISVMMCKLWYDHRDQILERVVQDEEYRAQVKQKMNEVWQLLLFFTTSFVLKGYYRPADKRKGSARHQYNNFLNVVFAITVGFSLIMYTEAIYMEGYIGLVTRTILLFVLFWYLAEIRMIYNSCDLIHSTEFLCKGDIMDFRLHRHDREFPVAGRYKIIDIHLKGNGGVICVDENNNQIVDIPSTSARRAMVEPSQDE</sequence>
<evidence type="ECO:0000313" key="2">
    <source>
        <dbReference type="EMBL" id="OMO90388.1"/>
    </source>
</evidence>
<gene>
    <name evidence="2" type="ORF">COLO4_19209</name>
</gene>